<evidence type="ECO:0000313" key="2">
    <source>
        <dbReference type="Proteomes" id="UP001234297"/>
    </source>
</evidence>
<organism evidence="1 2">
    <name type="scientific">Persea americana</name>
    <name type="common">Avocado</name>
    <dbReference type="NCBI Taxonomy" id="3435"/>
    <lineage>
        <taxon>Eukaryota</taxon>
        <taxon>Viridiplantae</taxon>
        <taxon>Streptophyta</taxon>
        <taxon>Embryophyta</taxon>
        <taxon>Tracheophyta</taxon>
        <taxon>Spermatophyta</taxon>
        <taxon>Magnoliopsida</taxon>
        <taxon>Magnoliidae</taxon>
        <taxon>Laurales</taxon>
        <taxon>Lauraceae</taxon>
        <taxon>Persea</taxon>
    </lineage>
</organism>
<accession>A0ACC2M0N2</accession>
<comment type="caution">
    <text evidence="1">The sequence shown here is derived from an EMBL/GenBank/DDBJ whole genome shotgun (WGS) entry which is preliminary data.</text>
</comment>
<reference evidence="1 2" key="1">
    <citation type="journal article" date="2022" name="Hortic Res">
        <title>A haplotype resolved chromosomal level avocado genome allows analysis of novel avocado genes.</title>
        <authorList>
            <person name="Nath O."/>
            <person name="Fletcher S.J."/>
            <person name="Hayward A."/>
            <person name="Shaw L.M."/>
            <person name="Masouleh A.K."/>
            <person name="Furtado A."/>
            <person name="Henry R.J."/>
            <person name="Mitter N."/>
        </authorList>
    </citation>
    <scope>NUCLEOTIDE SEQUENCE [LARGE SCALE GENOMIC DNA]</scope>
    <source>
        <strain evidence="2">cv. Hass</strain>
    </source>
</reference>
<dbReference type="Proteomes" id="UP001234297">
    <property type="component" value="Chromosome 5"/>
</dbReference>
<keyword evidence="2" id="KW-1185">Reference proteome</keyword>
<name>A0ACC2M0N2_PERAE</name>
<dbReference type="EMBL" id="CM056813">
    <property type="protein sequence ID" value="KAJ8638886.1"/>
    <property type="molecule type" value="Genomic_DNA"/>
</dbReference>
<proteinExistence type="predicted"/>
<sequence>MVADDPVASCWLCSAQNLVPTSRVQAWLKFLNYIHLSSPIIVCEGLLVNQYHPPRITEIQAGQGNL</sequence>
<protein>
    <submittedName>
        <fullName evidence="1">Uncharacterized protein</fullName>
    </submittedName>
</protein>
<evidence type="ECO:0000313" key="1">
    <source>
        <dbReference type="EMBL" id="KAJ8638886.1"/>
    </source>
</evidence>
<gene>
    <name evidence="1" type="ORF">MRB53_015580</name>
</gene>